<evidence type="ECO:0000313" key="2">
    <source>
        <dbReference type="EMBL" id="MFC4653298.1"/>
    </source>
</evidence>
<dbReference type="InterPro" id="IPR007612">
    <property type="entry name" value="LOR"/>
</dbReference>
<reference evidence="3" key="1">
    <citation type="journal article" date="2019" name="Int. J. Syst. Evol. Microbiol.">
        <title>The Global Catalogue of Microorganisms (GCM) 10K type strain sequencing project: providing services to taxonomists for standard genome sequencing and annotation.</title>
        <authorList>
            <consortium name="The Broad Institute Genomics Platform"/>
            <consortium name="The Broad Institute Genome Sequencing Center for Infectious Disease"/>
            <person name="Wu L."/>
            <person name="Ma J."/>
        </authorList>
    </citation>
    <scope>NUCLEOTIDE SEQUENCE [LARGE SCALE GENOMIC DNA]</scope>
    <source>
        <strain evidence="3">CCUG 63287</strain>
    </source>
</reference>
<dbReference type="SUPFAM" id="SSF54518">
    <property type="entry name" value="Tubby C-terminal domain-like"/>
    <property type="match status" value="1"/>
</dbReference>
<dbReference type="Gene3D" id="2.40.160.200">
    <property type="entry name" value="LURP1-related"/>
    <property type="match status" value="1"/>
</dbReference>
<sequence>MSNLIIQSKIFSLGGEMWITDENENPRYTVKGSFLKFPKEFVIYDENGQARARVIHKMVSLLPKFLLEIDGNEVATISKRFSFLKPKYDIDAVGVSVEGNIWDMNFEIVKNGATIGRIDKSWVSFRDKYALEILDEADELIVLGLVLAIDYVKNEDQSVANSIN</sequence>
<comment type="caution">
    <text evidence="2">The sequence shown here is derived from an EMBL/GenBank/DDBJ whole genome shotgun (WGS) entry which is preliminary data.</text>
</comment>
<name>A0ABV9JFL7_9LACT</name>
<comment type="similarity">
    <text evidence="1">Belongs to the LOR family.</text>
</comment>
<protein>
    <submittedName>
        <fullName evidence="2">LURP-one-related/scramblase family protein</fullName>
    </submittedName>
</protein>
<dbReference type="EMBL" id="JBHSGD010000010">
    <property type="protein sequence ID" value="MFC4653298.1"/>
    <property type="molecule type" value="Genomic_DNA"/>
</dbReference>
<dbReference type="Proteomes" id="UP001595987">
    <property type="component" value="Unassembled WGS sequence"/>
</dbReference>
<dbReference type="Pfam" id="PF04525">
    <property type="entry name" value="LOR"/>
    <property type="match status" value="1"/>
</dbReference>
<proteinExistence type="inferred from homology"/>
<gene>
    <name evidence="2" type="ORF">ACFO26_10315</name>
</gene>
<dbReference type="RefSeq" id="WP_213536478.1">
    <property type="nucleotide sequence ID" value="NZ_BOVQ01000007.1"/>
</dbReference>
<evidence type="ECO:0000313" key="3">
    <source>
        <dbReference type="Proteomes" id="UP001595987"/>
    </source>
</evidence>
<organism evidence="2 3">
    <name type="scientific">Lactococcus nasutitermitis</name>
    <dbReference type="NCBI Taxonomy" id="1652957"/>
    <lineage>
        <taxon>Bacteria</taxon>
        <taxon>Bacillati</taxon>
        <taxon>Bacillota</taxon>
        <taxon>Bacilli</taxon>
        <taxon>Lactobacillales</taxon>
        <taxon>Streptococcaceae</taxon>
        <taxon>Lactococcus</taxon>
    </lineage>
</organism>
<accession>A0ABV9JFL7</accession>
<evidence type="ECO:0000256" key="1">
    <source>
        <dbReference type="ARBA" id="ARBA00005437"/>
    </source>
</evidence>
<dbReference type="InterPro" id="IPR038595">
    <property type="entry name" value="LOR_sf"/>
</dbReference>
<keyword evidence="3" id="KW-1185">Reference proteome</keyword>
<dbReference type="InterPro" id="IPR025659">
    <property type="entry name" value="Tubby-like_C"/>
</dbReference>